<gene>
    <name evidence="1" type="ORF">ACFQ1S_36465</name>
</gene>
<organism evidence="1 2">
    <name type="scientific">Kibdelosporangium lantanae</name>
    <dbReference type="NCBI Taxonomy" id="1497396"/>
    <lineage>
        <taxon>Bacteria</taxon>
        <taxon>Bacillati</taxon>
        <taxon>Actinomycetota</taxon>
        <taxon>Actinomycetes</taxon>
        <taxon>Pseudonocardiales</taxon>
        <taxon>Pseudonocardiaceae</taxon>
        <taxon>Kibdelosporangium</taxon>
    </lineage>
</organism>
<proteinExistence type="predicted"/>
<accession>A0ABW3MIV0</accession>
<keyword evidence="2" id="KW-1185">Reference proteome</keyword>
<name>A0ABW3MIV0_9PSEU</name>
<sequence length="46" mass="4920">MPYVLGVDVGTSRTAAAVCRQTGSTWADAETVRLGEHYVPHSPEGF</sequence>
<evidence type="ECO:0008006" key="3">
    <source>
        <dbReference type="Google" id="ProtNLM"/>
    </source>
</evidence>
<protein>
    <recommendedName>
        <fullName evidence="3">Carbohydrate kinase FGGY N-terminal domain-containing protein</fullName>
    </recommendedName>
</protein>
<reference evidence="2" key="1">
    <citation type="journal article" date="2019" name="Int. J. Syst. Evol. Microbiol.">
        <title>The Global Catalogue of Microorganisms (GCM) 10K type strain sequencing project: providing services to taxonomists for standard genome sequencing and annotation.</title>
        <authorList>
            <consortium name="The Broad Institute Genomics Platform"/>
            <consortium name="The Broad Institute Genome Sequencing Center for Infectious Disease"/>
            <person name="Wu L."/>
            <person name="Ma J."/>
        </authorList>
    </citation>
    <scope>NUCLEOTIDE SEQUENCE [LARGE SCALE GENOMIC DNA]</scope>
    <source>
        <strain evidence="2">JCM 31486</strain>
    </source>
</reference>
<dbReference type="EMBL" id="JBHTIS010002981">
    <property type="protein sequence ID" value="MFD1050633.1"/>
    <property type="molecule type" value="Genomic_DNA"/>
</dbReference>
<evidence type="ECO:0000313" key="1">
    <source>
        <dbReference type="EMBL" id="MFD1050633.1"/>
    </source>
</evidence>
<dbReference type="Proteomes" id="UP001597045">
    <property type="component" value="Unassembled WGS sequence"/>
</dbReference>
<dbReference type="Gene3D" id="3.30.420.40">
    <property type="match status" value="1"/>
</dbReference>
<evidence type="ECO:0000313" key="2">
    <source>
        <dbReference type="Proteomes" id="UP001597045"/>
    </source>
</evidence>
<comment type="caution">
    <text evidence="1">The sequence shown here is derived from an EMBL/GenBank/DDBJ whole genome shotgun (WGS) entry which is preliminary data.</text>
</comment>